<name>A0AAV2DHI0_9ROSI</name>
<evidence type="ECO:0000313" key="3">
    <source>
        <dbReference type="Proteomes" id="UP001497516"/>
    </source>
</evidence>
<protein>
    <submittedName>
        <fullName evidence="2">Uncharacterized protein</fullName>
    </submittedName>
</protein>
<evidence type="ECO:0000313" key="2">
    <source>
        <dbReference type="EMBL" id="CAL1373370.1"/>
    </source>
</evidence>
<proteinExistence type="predicted"/>
<organism evidence="2 3">
    <name type="scientific">Linum trigynum</name>
    <dbReference type="NCBI Taxonomy" id="586398"/>
    <lineage>
        <taxon>Eukaryota</taxon>
        <taxon>Viridiplantae</taxon>
        <taxon>Streptophyta</taxon>
        <taxon>Embryophyta</taxon>
        <taxon>Tracheophyta</taxon>
        <taxon>Spermatophyta</taxon>
        <taxon>Magnoliopsida</taxon>
        <taxon>eudicotyledons</taxon>
        <taxon>Gunneridae</taxon>
        <taxon>Pentapetalae</taxon>
        <taxon>rosids</taxon>
        <taxon>fabids</taxon>
        <taxon>Malpighiales</taxon>
        <taxon>Linaceae</taxon>
        <taxon>Linum</taxon>
    </lineage>
</organism>
<accession>A0AAV2DHI0</accession>
<dbReference type="AlphaFoldDB" id="A0AAV2DHI0"/>
<reference evidence="2 3" key="1">
    <citation type="submission" date="2024-04" db="EMBL/GenBank/DDBJ databases">
        <authorList>
            <person name="Fracassetti M."/>
        </authorList>
    </citation>
    <scope>NUCLEOTIDE SEQUENCE [LARGE SCALE GENOMIC DNA]</scope>
</reference>
<gene>
    <name evidence="2" type="ORF">LTRI10_LOCUS15301</name>
</gene>
<evidence type="ECO:0000256" key="1">
    <source>
        <dbReference type="SAM" id="MobiDB-lite"/>
    </source>
</evidence>
<sequence length="127" mass="14799">MIHRWRGEVLGVRSGRRRLGGPPIEMIVWRQVLSFNDRFKVFSQFRNRSTLQLTENDDGGGDRSAVGFSFREAQIYKVRPQNHKPKILAQKPESLRLFDTKISGSNRRMQLNPKKPISPFPTQRCTF</sequence>
<feature type="region of interest" description="Disordered" evidence="1">
    <location>
        <begin position="105"/>
        <end position="127"/>
    </location>
</feature>
<dbReference type="Proteomes" id="UP001497516">
    <property type="component" value="Chromosome 3"/>
</dbReference>
<keyword evidence="3" id="KW-1185">Reference proteome</keyword>
<dbReference type="EMBL" id="OZ034816">
    <property type="protein sequence ID" value="CAL1373370.1"/>
    <property type="molecule type" value="Genomic_DNA"/>
</dbReference>